<dbReference type="Proteomes" id="UP000009170">
    <property type="component" value="Unassembled WGS sequence"/>
</dbReference>
<reference evidence="4" key="1">
    <citation type="journal article" date="2006" name="Proc. Natl. Acad. Sci. U.S.A.">
        <title>Genome analysis of the smallest free-living eukaryote Ostreococcus tauri unveils many unique features.</title>
        <authorList>
            <person name="Derelle E."/>
            <person name="Ferraz C."/>
            <person name="Rombauts S."/>
            <person name="Rouze P."/>
            <person name="Worden A.Z."/>
            <person name="Robbens S."/>
            <person name="Partensky F."/>
            <person name="Degroeve S."/>
            <person name="Echeynie S."/>
            <person name="Cooke R."/>
            <person name="Saeys Y."/>
            <person name="Wuyts J."/>
            <person name="Jabbari K."/>
            <person name="Bowler C."/>
            <person name="Panaud O."/>
            <person name="Piegu B."/>
            <person name="Ball S.G."/>
            <person name="Ral J.-P."/>
            <person name="Bouget F.-Y."/>
            <person name="Piganeau G."/>
            <person name="De Baets B."/>
            <person name="Picard A."/>
            <person name="Delseny M."/>
            <person name="Demaille J."/>
            <person name="Van de Peer Y."/>
            <person name="Moreau H."/>
        </authorList>
    </citation>
    <scope>NUCLEOTIDE SEQUENCE [LARGE SCALE GENOMIC DNA]</scope>
    <source>
        <strain evidence="4">OTTH 0595 / CCAP 157/2 / RCC745</strain>
    </source>
</reference>
<proteinExistence type="predicted"/>
<name>A0A090M9A2_OSTTA</name>
<dbReference type="InterPro" id="IPR044254">
    <property type="entry name" value="At4g02110-like"/>
</dbReference>
<accession>A0A090M9A2</accession>
<dbReference type="STRING" id="70448.A0A090M9A2"/>
<feature type="compositionally biased region" description="Polar residues" evidence="1">
    <location>
        <begin position="302"/>
        <end position="311"/>
    </location>
</feature>
<feature type="compositionally biased region" description="Low complexity" evidence="1">
    <location>
        <begin position="15"/>
        <end position="25"/>
    </location>
</feature>
<comment type="caution">
    <text evidence="3">The sequence shown here is derived from an EMBL/GenBank/DDBJ whole genome shotgun (WGS) entry which is preliminary data.</text>
</comment>
<evidence type="ECO:0000259" key="2">
    <source>
        <dbReference type="PROSITE" id="PS50172"/>
    </source>
</evidence>
<sequence length="1032" mass="111746">MGPFKRARTSERARATPSTRPTARTTSREMSVPPSLVVERGEALFANCVFALDDVRGAMATSALAECEKLIAHHGGSTLMEGERNGATHALASRASDRETWDEDVTVAHPEWLLACARERKRLDVSSNVLFRPPKTMDGLPEMKSCVVSLTGYAGGRRRDVETMTRVLGAKFQKAFDRSVTHLVCYEHSGAKFEKAKEFGSAHIVNHVWLEDCISRWQRLGESAYSRSGKEEDELAAQRVPDSEDEGDLVIGQTSVVPDSVVEGGSHEGKCKSTSDAITVLPNVSQGAAPSTGTKKTPSTKNRGASQSKSHSAIKRMNRSPDWEEQVRRGVNVTTSVRNRLDPSLRRALQDGSTQPDSTFTGIVGSPNDVENALGGRFAPSNSWFAFADDADNEPLTDMATLDDFYNLVARGRRSFGGDNTDEKLYQIEQGELRFEVFENGISEALEEDLIKEESPMIVQTLYSGTVVIVHKRYANCCDEVMRLVDALELQQRQGPIGKWIQAMLRVETAKQLNGVGEDGRLKPGSNALMKTFKMYLQLQHQMNDTDQAQLFNENGALAPADKIITLPARAPGNIRGIILQEVQRPLRDILAGFYELLAGPTEPDPTQQPLASQQFLSQMEMEEEEGGAMPELAEDEEIHEPPVISEEVAGDPETAEEAPAAAPSQHETPAAILRKSSRYVPSNPSTSKKKTKSTPKSAATPKGTVTKVKTPKHDENVNTTHRKAYITLSGFSSAGIKKYSAVVRKIGGILCTGHEWEPSTTHVVFGERGSRSIKFLAGAVAGASLLDVSYLDACAAAGKVLSVTTEHLWRGGRGAEMGVISAHAAERWSKVPGSTAFSGLSVAIVPFAAHARIEQKMLDTVLRAGGASISIVSPKGDVCLTQAEVPDIVVSGQVEDTDSPKDVPRLEALLEGGVDSDVVVVSSEFFKAWISTPEAALDEYCMFGTSLKRACVENALAKRGETIKQTAAPPSKNARTPASKPKATGKSKNALTTIPVPSQQRQTRAKRAADAPLATRVRSKRRVPLADASNT</sequence>
<keyword evidence="4" id="KW-1185">Reference proteome</keyword>
<evidence type="ECO:0000313" key="4">
    <source>
        <dbReference type="Proteomes" id="UP000009170"/>
    </source>
</evidence>
<feature type="compositionally biased region" description="Low complexity" evidence="1">
    <location>
        <begin position="695"/>
        <end position="709"/>
    </location>
</feature>
<dbReference type="Pfam" id="PF12738">
    <property type="entry name" value="PTCB-BRCT"/>
    <property type="match status" value="1"/>
</dbReference>
<dbReference type="InParanoid" id="A0A090M9A2"/>
<dbReference type="RefSeq" id="XP_003080343.2">
    <property type="nucleotide sequence ID" value="XM_003080295.2"/>
</dbReference>
<evidence type="ECO:0000256" key="1">
    <source>
        <dbReference type="SAM" id="MobiDB-lite"/>
    </source>
</evidence>
<organism evidence="3 4">
    <name type="scientific">Ostreococcus tauri</name>
    <name type="common">Marine green alga</name>
    <dbReference type="NCBI Taxonomy" id="70448"/>
    <lineage>
        <taxon>Eukaryota</taxon>
        <taxon>Viridiplantae</taxon>
        <taxon>Chlorophyta</taxon>
        <taxon>Mamiellophyceae</taxon>
        <taxon>Mamiellales</taxon>
        <taxon>Bathycoccaceae</taxon>
        <taxon>Ostreococcus</taxon>
    </lineage>
</organism>
<dbReference type="Gene3D" id="3.40.50.10190">
    <property type="entry name" value="BRCT domain"/>
    <property type="match status" value="3"/>
</dbReference>
<feature type="region of interest" description="Disordered" evidence="1">
    <location>
        <begin position="963"/>
        <end position="1032"/>
    </location>
</feature>
<dbReference type="PROSITE" id="PS50172">
    <property type="entry name" value="BRCT"/>
    <property type="match status" value="2"/>
</dbReference>
<dbReference type="AlphaFoldDB" id="A0A090M9A2"/>
<feature type="region of interest" description="Disordered" evidence="1">
    <location>
        <begin position="225"/>
        <end position="246"/>
    </location>
</feature>
<dbReference type="InterPro" id="IPR036420">
    <property type="entry name" value="BRCT_dom_sf"/>
</dbReference>
<feature type="domain" description="BRCT" evidence="2">
    <location>
        <begin position="40"/>
        <end position="130"/>
    </location>
</feature>
<feature type="region of interest" description="Disordered" evidence="1">
    <location>
        <begin position="283"/>
        <end position="326"/>
    </location>
</feature>
<dbReference type="EMBL" id="CAID01000007">
    <property type="protein sequence ID" value="CEF98729.1"/>
    <property type="molecule type" value="Genomic_DNA"/>
</dbReference>
<dbReference type="SUPFAM" id="SSF52113">
    <property type="entry name" value="BRCT domain"/>
    <property type="match status" value="3"/>
</dbReference>
<dbReference type="GeneID" id="9837136"/>
<gene>
    <name evidence="3" type="ORF">OT_ostta07g02540</name>
</gene>
<dbReference type="KEGG" id="ota:OT_ostta07g02540"/>
<feature type="compositionally biased region" description="Polar residues" evidence="1">
    <location>
        <begin position="987"/>
        <end position="1003"/>
    </location>
</feature>
<evidence type="ECO:0000313" key="3">
    <source>
        <dbReference type="EMBL" id="CEF98729.1"/>
    </source>
</evidence>
<dbReference type="SMART" id="SM00292">
    <property type="entry name" value="BRCT"/>
    <property type="match status" value="3"/>
</dbReference>
<reference evidence="3 4" key="2">
    <citation type="journal article" date="2014" name="BMC Genomics">
        <title>An improved genome of the model marine alga Ostreococcus tauri unfolds by assessing Illumina de novo assemblies.</title>
        <authorList>
            <person name="Blanc-Mathieu R."/>
            <person name="Verhelst B."/>
            <person name="Derelle E."/>
            <person name="Rombauts S."/>
            <person name="Bouget F.Y."/>
            <person name="Carre I."/>
            <person name="Chateau A."/>
            <person name="Eyre-Walker A."/>
            <person name="Grimsley N."/>
            <person name="Moreau H."/>
            <person name="Piegu B."/>
            <person name="Rivals E."/>
            <person name="Schackwitz W."/>
            <person name="Van de Peer Y."/>
            <person name="Piganeau G."/>
        </authorList>
    </citation>
    <scope>NUCLEOTIDE SEQUENCE [LARGE SCALE GENOMIC DNA]</scope>
    <source>
        <strain evidence="4">OTTH 0595 / CCAP 157/2 / RCC745</strain>
    </source>
</reference>
<dbReference type="OrthoDB" id="498698at2759"/>
<dbReference type="CDD" id="cd17738">
    <property type="entry name" value="BRCT_TopBP1_rpt7"/>
    <property type="match status" value="1"/>
</dbReference>
<feature type="region of interest" description="Disordered" evidence="1">
    <location>
        <begin position="1"/>
        <end position="33"/>
    </location>
</feature>
<protein>
    <submittedName>
        <fullName evidence="3">BRCT domain</fullName>
    </submittedName>
</protein>
<feature type="domain" description="BRCT" evidence="2">
    <location>
        <begin position="143"/>
        <end position="227"/>
    </location>
</feature>
<feature type="region of interest" description="Disordered" evidence="1">
    <location>
        <begin position="651"/>
        <end position="711"/>
    </location>
</feature>
<dbReference type="PANTHER" id="PTHR47181">
    <property type="entry name" value="BRCA1 C TERMINUS DOMAIN CONTAINING PROTEIN, EXPRESSED"/>
    <property type="match status" value="1"/>
</dbReference>
<feature type="compositionally biased region" description="Low complexity" evidence="1">
    <location>
        <begin position="290"/>
        <end position="301"/>
    </location>
</feature>
<dbReference type="PANTHER" id="PTHR47181:SF2">
    <property type="entry name" value="BRCA1 C TERMINUS DOMAIN CONTAINING PROTEIN, EXPRESSED"/>
    <property type="match status" value="1"/>
</dbReference>
<dbReference type="InterPro" id="IPR001357">
    <property type="entry name" value="BRCT_dom"/>
</dbReference>